<dbReference type="Gene3D" id="2.160.20.10">
    <property type="entry name" value="Single-stranded right-handed beta-helix, Pectin lyase-like"/>
    <property type="match status" value="1"/>
</dbReference>
<keyword evidence="7" id="KW-1185">Reference proteome</keyword>
<evidence type="ECO:0000256" key="2">
    <source>
        <dbReference type="ARBA" id="ARBA00023180"/>
    </source>
</evidence>
<keyword evidence="4" id="KW-0472">Membrane</keyword>
<reference evidence="6 7" key="1">
    <citation type="submission" date="2018-11" db="EMBL/GenBank/DDBJ databases">
        <title>Genomic Encyclopedia of Type Strains, Phase IV (KMG-IV): sequencing the most valuable type-strain genomes for metagenomic binning, comparative biology and taxonomic classification.</title>
        <authorList>
            <person name="Goeker M."/>
        </authorList>
    </citation>
    <scope>NUCLEOTIDE SEQUENCE [LARGE SCALE GENOMIC DNA]</scope>
    <source>
        <strain evidence="6 7">DSM 16974</strain>
    </source>
</reference>
<dbReference type="InterPro" id="IPR011050">
    <property type="entry name" value="Pectin_lyase_fold/virulence"/>
</dbReference>
<dbReference type="InterPro" id="IPR052063">
    <property type="entry name" value="Polysaccharide_Lyase_1"/>
</dbReference>
<proteinExistence type="predicted"/>
<feature type="chain" id="PRO_5017987110" evidence="5">
    <location>
        <begin position="26"/>
        <end position="903"/>
    </location>
</feature>
<comment type="caution">
    <text evidence="6">The sequence shown here is derived from an EMBL/GenBank/DDBJ whole genome shotgun (WGS) entry which is preliminary data.</text>
</comment>
<dbReference type="SUPFAM" id="SSF51126">
    <property type="entry name" value="Pectin lyase-like"/>
    <property type="match status" value="1"/>
</dbReference>
<protein>
    <submittedName>
        <fullName evidence="6">Putative secreted protein</fullName>
    </submittedName>
</protein>
<evidence type="ECO:0000313" key="7">
    <source>
        <dbReference type="Proteomes" id="UP000273643"/>
    </source>
</evidence>
<feature type="transmembrane region" description="Helical" evidence="4">
    <location>
        <begin position="872"/>
        <end position="892"/>
    </location>
</feature>
<organism evidence="6 7">
    <name type="scientific">Marinimicrobium koreense</name>
    <dbReference type="NCBI Taxonomy" id="306545"/>
    <lineage>
        <taxon>Bacteria</taxon>
        <taxon>Pseudomonadati</taxon>
        <taxon>Pseudomonadota</taxon>
        <taxon>Gammaproteobacteria</taxon>
        <taxon>Cellvibrionales</taxon>
        <taxon>Cellvibrionaceae</taxon>
        <taxon>Marinimicrobium</taxon>
    </lineage>
</organism>
<dbReference type="PANTHER" id="PTHR42970:SF1">
    <property type="entry name" value="PECTATE LYASE C-RELATED"/>
    <property type="match status" value="1"/>
</dbReference>
<dbReference type="NCBIfam" id="TIGR03501">
    <property type="entry name" value="GlyGly_CTERM"/>
    <property type="match status" value="1"/>
</dbReference>
<dbReference type="RefSeq" id="WP_123639141.1">
    <property type="nucleotide sequence ID" value="NZ_RJUK01000002.1"/>
</dbReference>
<accession>A0A3N1NVL3</accession>
<dbReference type="EMBL" id="RJUK01000002">
    <property type="protein sequence ID" value="ROQ18530.1"/>
    <property type="molecule type" value="Genomic_DNA"/>
</dbReference>
<feature type="compositionally biased region" description="Acidic residues" evidence="3">
    <location>
        <begin position="850"/>
        <end position="865"/>
    </location>
</feature>
<gene>
    <name evidence="6" type="ORF">EDC38_2757</name>
</gene>
<evidence type="ECO:0000256" key="5">
    <source>
        <dbReference type="SAM" id="SignalP"/>
    </source>
</evidence>
<evidence type="ECO:0000256" key="1">
    <source>
        <dbReference type="ARBA" id="ARBA00022723"/>
    </source>
</evidence>
<keyword evidence="4" id="KW-0812">Transmembrane</keyword>
<feature type="compositionally biased region" description="Basic and acidic residues" evidence="3">
    <location>
        <begin position="831"/>
        <end position="842"/>
    </location>
</feature>
<keyword evidence="5" id="KW-0732">Signal</keyword>
<evidence type="ECO:0000256" key="3">
    <source>
        <dbReference type="SAM" id="MobiDB-lite"/>
    </source>
</evidence>
<dbReference type="GO" id="GO:0046872">
    <property type="term" value="F:metal ion binding"/>
    <property type="evidence" value="ECO:0007669"/>
    <property type="project" value="UniProtKB-KW"/>
</dbReference>
<dbReference type="OrthoDB" id="8737820at2"/>
<name>A0A3N1NVL3_9GAMM</name>
<evidence type="ECO:0000313" key="6">
    <source>
        <dbReference type="EMBL" id="ROQ18530.1"/>
    </source>
</evidence>
<feature type="region of interest" description="Disordered" evidence="3">
    <location>
        <begin position="827"/>
        <end position="876"/>
    </location>
</feature>
<dbReference type="InterPro" id="IPR020008">
    <property type="entry name" value="GlyGly_CTERM"/>
</dbReference>
<sequence length="903" mass="97566">MTINPRPGRWLGVLLCASLASEVLAQDPVVKVDLDFAGRQTSEVNEPGYTPWSIGSATTASETFDGVTVTFTQSGGVGLRSNWFKTHIQSPYLARLVSDGLLVDFGDGEPQEGAITMTLSDLPAGEHSLLVYLNSVDGWADTTVAPLDIYVDGVQVENDLAMTNRVEENTAAQTAYLTFDSTGDNVEVRFEAETGAGADIETVVINGFELNTPNVAQQARQPLPADGDRHVETTDGHLTLNWTPGPDAVAHEVYFGTDEALVSDGDSSVYWGRQTSSEFALQGLYSREEYFWRVDQVDLEDRITRGNVWSFQPRQLAFPAAEGYGRFALGGRGGQVVKVTNLNDSGPGSLRAAVENDIGPRTIVFDVSGIIHLESRLTISDSYVTVAGQTAPGKGIVVRGAPFGVSGASDVVMRHIRVRLGAGTTYDGIGLQGADHAIVDHSSISWTIDEAFSSRSARNITLQRTLIAEALNVAGHDNYPSGTRHGYAASISGDIGSFHHNLLAHNEGRNWSLAGGLDGNGDYAGRLDIFNNVVYNWRSRTTDGGAHEVNFVNNYYKPGPATEEMYALNLEYDNFPGTQRYYCSGNVIPGRADESNQTAVCRVKSGSPNGYETWVNEPFFPSRAEVHSAAEAYKRVLSDVGAGGLMQDDQDLRVIQETLAGTATYEGSYTGEPGLPDHEDDVGGYEDYPYLQRDPDWDSDDDGLPDWWEKLHGMTPLSGGDDFADANADPERDGYTMLDEYLDWMAQPHTMIREGETAEFNLADLFRGYTDEPAYSIISVSNGSVALENGTAFFTTEACGLAEIALSVEDADGHSMTRTVNVFVDTDPAGECERSPEYDDAHTPAGPVDGENDEAPAPDGGDDGVDMGNDTASGGGGSVSLTGLVMLSLLVWRRRQRVRIRMA</sequence>
<dbReference type="PANTHER" id="PTHR42970">
    <property type="entry name" value="PECTATE LYASE C-RELATED"/>
    <property type="match status" value="1"/>
</dbReference>
<evidence type="ECO:0000256" key="4">
    <source>
        <dbReference type="SAM" id="Phobius"/>
    </source>
</evidence>
<dbReference type="Proteomes" id="UP000273643">
    <property type="component" value="Unassembled WGS sequence"/>
</dbReference>
<keyword evidence="2" id="KW-0325">Glycoprotein</keyword>
<dbReference type="AlphaFoldDB" id="A0A3N1NVL3"/>
<keyword evidence="4" id="KW-1133">Transmembrane helix</keyword>
<keyword evidence="1" id="KW-0479">Metal-binding</keyword>
<feature type="signal peptide" evidence="5">
    <location>
        <begin position="1"/>
        <end position="25"/>
    </location>
</feature>
<dbReference type="InterPro" id="IPR012334">
    <property type="entry name" value="Pectin_lyas_fold"/>
</dbReference>